<dbReference type="AlphaFoldDB" id="A0A344URB4"/>
<dbReference type="PANTHER" id="PTHR43248">
    <property type="entry name" value="2-SUCCINYL-6-HYDROXY-2,4-CYCLOHEXADIENE-1-CARBOXYLATE SYNTHASE"/>
    <property type="match status" value="1"/>
</dbReference>
<dbReference type="RefSeq" id="WP_425451461.1">
    <property type="nucleotide sequence ID" value="NZ_CP025198.1"/>
</dbReference>
<dbReference type="InterPro" id="IPR029058">
    <property type="entry name" value="AB_hydrolase_fold"/>
</dbReference>
<evidence type="ECO:0000313" key="8">
    <source>
        <dbReference type="Proteomes" id="UP000251995"/>
    </source>
</evidence>
<dbReference type="Pfam" id="PF08386">
    <property type="entry name" value="Abhydrolase_4"/>
    <property type="match status" value="1"/>
</dbReference>
<dbReference type="Gene3D" id="3.40.50.1820">
    <property type="entry name" value="alpha/beta hydrolase"/>
    <property type="match status" value="1"/>
</dbReference>
<feature type="chain" id="PRO_5016956179" evidence="5">
    <location>
        <begin position="25"/>
        <end position="562"/>
    </location>
</feature>
<feature type="region of interest" description="Disordered" evidence="4">
    <location>
        <begin position="30"/>
        <end position="113"/>
    </location>
</feature>
<feature type="signal peptide" evidence="5">
    <location>
        <begin position="1"/>
        <end position="24"/>
    </location>
</feature>
<dbReference type="PANTHER" id="PTHR43248:SF29">
    <property type="entry name" value="TRIPEPTIDYL AMINOPEPTIDASE"/>
    <property type="match status" value="1"/>
</dbReference>
<evidence type="ECO:0000256" key="4">
    <source>
        <dbReference type="SAM" id="MobiDB-lite"/>
    </source>
</evidence>
<protein>
    <submittedName>
        <fullName evidence="7">Carboxylesterase A</fullName>
        <ecNumber evidence="7">3.1.1.-</ecNumber>
    </submittedName>
</protein>
<keyword evidence="2 5" id="KW-0732">Signal</keyword>
<dbReference type="KEGG" id="acij:JS278_00620"/>
<feature type="compositionally biased region" description="Low complexity" evidence="4">
    <location>
        <begin position="101"/>
        <end position="112"/>
    </location>
</feature>
<organism evidence="7 8">
    <name type="scientific">Acidipropionibacterium virtanenii</name>
    <dbReference type="NCBI Taxonomy" id="2057246"/>
    <lineage>
        <taxon>Bacteria</taxon>
        <taxon>Bacillati</taxon>
        <taxon>Actinomycetota</taxon>
        <taxon>Actinomycetes</taxon>
        <taxon>Propionibacteriales</taxon>
        <taxon>Propionibacteriaceae</taxon>
        <taxon>Acidipropionibacterium</taxon>
    </lineage>
</organism>
<evidence type="ECO:0000256" key="5">
    <source>
        <dbReference type="SAM" id="SignalP"/>
    </source>
</evidence>
<feature type="compositionally biased region" description="Low complexity" evidence="4">
    <location>
        <begin position="38"/>
        <end position="60"/>
    </location>
</feature>
<proteinExistence type="inferred from homology"/>
<keyword evidence="3 7" id="KW-0378">Hydrolase</keyword>
<evidence type="ECO:0000259" key="6">
    <source>
        <dbReference type="Pfam" id="PF08386"/>
    </source>
</evidence>
<accession>A0A344URB4</accession>
<dbReference type="SUPFAM" id="SSF53474">
    <property type="entry name" value="alpha/beta-Hydrolases"/>
    <property type="match status" value="1"/>
</dbReference>
<keyword evidence="8" id="KW-1185">Reference proteome</keyword>
<dbReference type="InterPro" id="IPR013595">
    <property type="entry name" value="Pept_S33_TAP-like_C"/>
</dbReference>
<sequence length="562" mass="58965">MNVRKAPVSLRTVAAGVLASMLLAGCWTGSRPGSPENSGSVSARSSASGPSAGSWSSADATPASDPPVASFDPAAHGVFSGDTSPDRQTSGSGTGAGVAGPAGVTSPPAGSGVDRYLNSTVSWKPCGKYRCGSLAVPLDWNDPDGPAITLRMKKAPATGTRRGTLFINPGGPGSSGQDMLNRFDVSAFPDHDVIAWDPRGSGESTPVRCGSGAQTDAYFNLDSSPDDQNEWNALTAGNKAFAQQCRAASGRLLDHISTIDTARDLDLLRHLVGSPKLDYLGISYGTFIGATYAEMYPTRVGRMVLDSAVNITDDDSVTQVMGFDKAFRAFAQWCAEHNDQCPLGDTADKVIDSTTRFLDRMDSRPLTVGTRKLTQSLASTGIAFYLYSGTESYQYLGAAITWAQRGEGRYLLAAADYLNGRDPDSGRWESSAYAFPAIACRDEADRGLAGARTQWTADVKKAPILGPTFGASLSCVYWSARPAEQMRITASGAAPIVVLGVTGDPATPYEQARWMASQLSSGVLVTWRGAGHSAWSLGNSCVHSAVTGYINSGQVPSDGLTC</sequence>
<dbReference type="EC" id="3.1.1.-" evidence="7"/>
<feature type="domain" description="Peptidase S33 tripeptidyl aminopeptidase-like C-terminal" evidence="6">
    <location>
        <begin position="465"/>
        <end position="562"/>
    </location>
</feature>
<comment type="similarity">
    <text evidence="1">Belongs to the peptidase S33 family.</text>
</comment>
<evidence type="ECO:0000256" key="1">
    <source>
        <dbReference type="ARBA" id="ARBA00010088"/>
    </source>
</evidence>
<reference evidence="7 8" key="1">
    <citation type="submission" date="2017-12" db="EMBL/GenBank/DDBJ databases">
        <title>The whole genome sequence of the Acidipropionibacterium virtanenii sp. nov. type strain JS278.</title>
        <authorList>
            <person name="Laine P."/>
            <person name="Deptula P."/>
            <person name="Varmanen P."/>
            <person name="Auvinen P."/>
        </authorList>
    </citation>
    <scope>NUCLEOTIDE SEQUENCE [LARGE SCALE GENOMIC DNA]</scope>
    <source>
        <strain evidence="7 8">JS278</strain>
    </source>
</reference>
<dbReference type="InterPro" id="IPR051601">
    <property type="entry name" value="Serine_prot/Carboxylest_S33"/>
</dbReference>
<dbReference type="EMBL" id="CP025198">
    <property type="protein sequence ID" value="AXE37812.1"/>
    <property type="molecule type" value="Genomic_DNA"/>
</dbReference>
<dbReference type="GO" id="GO:0016787">
    <property type="term" value="F:hydrolase activity"/>
    <property type="evidence" value="ECO:0007669"/>
    <property type="project" value="UniProtKB-KW"/>
</dbReference>
<dbReference type="PROSITE" id="PS51257">
    <property type="entry name" value="PROKAR_LIPOPROTEIN"/>
    <property type="match status" value="1"/>
</dbReference>
<gene>
    <name evidence="7" type="primary">caeA</name>
    <name evidence="7" type="ORF">JS278_00620</name>
</gene>
<evidence type="ECO:0000256" key="3">
    <source>
        <dbReference type="ARBA" id="ARBA00022801"/>
    </source>
</evidence>
<evidence type="ECO:0000256" key="2">
    <source>
        <dbReference type="ARBA" id="ARBA00022729"/>
    </source>
</evidence>
<name>A0A344URB4_9ACTN</name>
<evidence type="ECO:0000313" key="7">
    <source>
        <dbReference type="EMBL" id="AXE37812.1"/>
    </source>
</evidence>
<dbReference type="Proteomes" id="UP000251995">
    <property type="component" value="Chromosome"/>
</dbReference>